<accession>A0A921DZR1</accession>
<comment type="caution">
    <text evidence="1">The sequence shown here is derived from an EMBL/GenBank/DDBJ whole genome shotgun (WGS) entry which is preliminary data.</text>
</comment>
<dbReference type="Proteomes" id="UP000742631">
    <property type="component" value="Unassembled WGS sequence"/>
</dbReference>
<protein>
    <submittedName>
        <fullName evidence="1">Uncharacterized protein</fullName>
    </submittedName>
</protein>
<dbReference type="EMBL" id="DYYG01000008">
    <property type="protein sequence ID" value="HJE22428.1"/>
    <property type="molecule type" value="Genomic_DNA"/>
</dbReference>
<evidence type="ECO:0000313" key="2">
    <source>
        <dbReference type="Proteomes" id="UP000742631"/>
    </source>
</evidence>
<gene>
    <name evidence="1" type="ORF">K8W01_02050</name>
</gene>
<name>A0A921DZR1_9HYPH</name>
<sequence length="79" mass="8808">MQFSLGVMSERLCEKGESVVGHHRFLRDRLDDGGVSLHRAARLGIWHTKAGKIKPLDAVFSKILLHLLRREALHGADGP</sequence>
<reference evidence="1" key="1">
    <citation type="journal article" date="2021" name="PeerJ">
        <title>Extensive microbial diversity within the chicken gut microbiome revealed by metagenomics and culture.</title>
        <authorList>
            <person name="Gilroy R."/>
            <person name="Ravi A."/>
            <person name="Getino M."/>
            <person name="Pursley I."/>
            <person name="Horton D.L."/>
            <person name="Alikhan N.F."/>
            <person name="Baker D."/>
            <person name="Gharbi K."/>
            <person name="Hall N."/>
            <person name="Watson M."/>
            <person name="Adriaenssens E.M."/>
            <person name="Foster-Nyarko E."/>
            <person name="Jarju S."/>
            <person name="Secka A."/>
            <person name="Antonio M."/>
            <person name="Oren A."/>
            <person name="Chaudhuri R.R."/>
            <person name="La Ragione R."/>
            <person name="Hildebrand F."/>
            <person name="Pallen M.J."/>
        </authorList>
    </citation>
    <scope>NUCLEOTIDE SEQUENCE</scope>
    <source>
        <strain evidence="1">316</strain>
    </source>
</reference>
<dbReference type="AlphaFoldDB" id="A0A921DZR1"/>
<proteinExistence type="predicted"/>
<organism evidence="1 2">
    <name type="scientific">Methylorubrum populi</name>
    <dbReference type="NCBI Taxonomy" id="223967"/>
    <lineage>
        <taxon>Bacteria</taxon>
        <taxon>Pseudomonadati</taxon>
        <taxon>Pseudomonadota</taxon>
        <taxon>Alphaproteobacteria</taxon>
        <taxon>Hyphomicrobiales</taxon>
        <taxon>Methylobacteriaceae</taxon>
        <taxon>Methylorubrum</taxon>
    </lineage>
</organism>
<reference evidence="1" key="2">
    <citation type="submission" date="2021-09" db="EMBL/GenBank/DDBJ databases">
        <authorList>
            <person name="Gilroy R."/>
        </authorList>
    </citation>
    <scope>NUCLEOTIDE SEQUENCE</scope>
    <source>
        <strain evidence="1">316</strain>
    </source>
</reference>
<evidence type="ECO:0000313" key="1">
    <source>
        <dbReference type="EMBL" id="HJE22428.1"/>
    </source>
</evidence>